<sequence>MILLFVLVPLCGQAQATAAKDTIITHIEITGIVKDLSPLPKVIVVEKGYKNNTDITDSLGRFTIKVQLEHFTEKVYLRFEVLNVPPHEIEVFPDTKSIEVQLSGKGPTKSKWKTEFIFEKPDVKELILKRIAFLIEQARNVKEGTH</sequence>
<keyword evidence="2" id="KW-1185">Reference proteome</keyword>
<organism evidence="1 2">
    <name type="scientific">Flavobacterium silvaticum</name>
    <dbReference type="NCBI Taxonomy" id="1852020"/>
    <lineage>
        <taxon>Bacteria</taxon>
        <taxon>Pseudomonadati</taxon>
        <taxon>Bacteroidota</taxon>
        <taxon>Flavobacteriia</taxon>
        <taxon>Flavobacteriales</taxon>
        <taxon>Flavobacteriaceae</taxon>
        <taxon>Flavobacterium</taxon>
    </lineage>
</organism>
<name>A0A972JG53_9FLAO</name>
<reference evidence="1" key="1">
    <citation type="submission" date="2020-02" db="EMBL/GenBank/DDBJ databases">
        <title>Flavobacterium sp. genome.</title>
        <authorList>
            <person name="Jung H.S."/>
            <person name="Baek J.H."/>
            <person name="Jeon C.O."/>
        </authorList>
    </citation>
    <scope>NUCLEOTIDE SEQUENCE</scope>
    <source>
        <strain evidence="1">SE-s28</strain>
    </source>
</reference>
<dbReference type="EMBL" id="JAAMPU010000103">
    <property type="protein sequence ID" value="NMH27836.1"/>
    <property type="molecule type" value="Genomic_DNA"/>
</dbReference>
<dbReference type="RefSeq" id="WP_169526873.1">
    <property type="nucleotide sequence ID" value="NZ_JAAMPU010000103.1"/>
</dbReference>
<gene>
    <name evidence="1" type="ORF">G6047_07320</name>
</gene>
<comment type="caution">
    <text evidence="1">The sequence shown here is derived from an EMBL/GenBank/DDBJ whole genome shotgun (WGS) entry which is preliminary data.</text>
</comment>
<protein>
    <submittedName>
        <fullName evidence="1">Uncharacterized protein</fullName>
    </submittedName>
</protein>
<proteinExistence type="predicted"/>
<evidence type="ECO:0000313" key="1">
    <source>
        <dbReference type="EMBL" id="NMH27836.1"/>
    </source>
</evidence>
<dbReference type="AlphaFoldDB" id="A0A972JG53"/>
<dbReference type="Proteomes" id="UP000712080">
    <property type="component" value="Unassembled WGS sequence"/>
</dbReference>
<accession>A0A972JG53</accession>
<evidence type="ECO:0000313" key="2">
    <source>
        <dbReference type="Proteomes" id="UP000712080"/>
    </source>
</evidence>